<reference evidence="5 6" key="1">
    <citation type="submission" date="2019-08" db="EMBL/GenBank/DDBJ databases">
        <title>In-depth cultivation of the pig gut microbiome towards novel bacterial diversity and tailored functional studies.</title>
        <authorList>
            <person name="Wylensek D."/>
            <person name="Hitch T.C.A."/>
            <person name="Clavel T."/>
        </authorList>
    </citation>
    <scope>NUCLEOTIDE SEQUENCE [LARGE SCALE GENOMIC DNA]</scope>
    <source>
        <strain evidence="5 6">LKV-178-WT-2A</strain>
    </source>
</reference>
<dbReference type="Pfam" id="PF16918">
    <property type="entry name" value="PknG_TPR"/>
    <property type="match status" value="1"/>
</dbReference>
<evidence type="ECO:0000256" key="1">
    <source>
        <dbReference type="ARBA" id="ARBA00022737"/>
    </source>
</evidence>
<accession>A0A7K0KF42</accession>
<feature type="chain" id="PRO_5029733827" description="Protein kinase G tetratricopeptide repeat containing domain-containing protein" evidence="3">
    <location>
        <begin position="21"/>
        <end position="226"/>
    </location>
</feature>
<evidence type="ECO:0000259" key="4">
    <source>
        <dbReference type="Pfam" id="PF16918"/>
    </source>
</evidence>
<keyword evidence="2" id="KW-0802">TPR repeat</keyword>
<evidence type="ECO:0000313" key="5">
    <source>
        <dbReference type="EMBL" id="MST84552.1"/>
    </source>
</evidence>
<dbReference type="InterPro" id="IPR019734">
    <property type="entry name" value="TPR_rpt"/>
</dbReference>
<keyword evidence="6" id="KW-1185">Reference proteome</keyword>
<feature type="signal peptide" evidence="3">
    <location>
        <begin position="1"/>
        <end position="20"/>
    </location>
</feature>
<keyword evidence="1" id="KW-0677">Repeat</keyword>
<dbReference type="InterPro" id="IPR050498">
    <property type="entry name" value="Ycf3"/>
</dbReference>
<dbReference type="Gene3D" id="1.25.40.10">
    <property type="entry name" value="Tetratricopeptide repeat domain"/>
    <property type="match status" value="2"/>
</dbReference>
<proteinExistence type="predicted"/>
<dbReference type="PANTHER" id="PTHR44858">
    <property type="entry name" value="TETRATRICOPEPTIDE REPEAT PROTEIN 6"/>
    <property type="match status" value="1"/>
</dbReference>
<evidence type="ECO:0000313" key="6">
    <source>
        <dbReference type="Proteomes" id="UP000438914"/>
    </source>
</evidence>
<organism evidence="5 6">
    <name type="scientific">Hallella mizrahii</name>
    <dbReference type="NCBI Taxonomy" id="2606637"/>
    <lineage>
        <taxon>Bacteria</taxon>
        <taxon>Pseudomonadati</taxon>
        <taxon>Bacteroidota</taxon>
        <taxon>Bacteroidia</taxon>
        <taxon>Bacteroidales</taxon>
        <taxon>Prevotellaceae</taxon>
        <taxon>Hallella</taxon>
    </lineage>
</organism>
<comment type="caution">
    <text evidence="5">The sequence shown here is derived from an EMBL/GenBank/DDBJ whole genome shotgun (WGS) entry which is preliminary data.</text>
</comment>
<evidence type="ECO:0000256" key="2">
    <source>
        <dbReference type="ARBA" id="ARBA00022803"/>
    </source>
</evidence>
<protein>
    <recommendedName>
        <fullName evidence="4">Protein kinase G tetratricopeptide repeat containing domain-containing protein</fullName>
    </recommendedName>
</protein>
<dbReference type="SUPFAM" id="SSF48452">
    <property type="entry name" value="TPR-like"/>
    <property type="match status" value="1"/>
</dbReference>
<dbReference type="Pfam" id="PF13432">
    <property type="entry name" value="TPR_16"/>
    <property type="match status" value="1"/>
</dbReference>
<dbReference type="PANTHER" id="PTHR44858:SF20">
    <property type="entry name" value="SHSP DOMAIN-CONTAINING PROTEIN"/>
    <property type="match status" value="1"/>
</dbReference>
<dbReference type="RefSeq" id="WP_154534137.1">
    <property type="nucleotide sequence ID" value="NZ_VUNG01000016.1"/>
</dbReference>
<dbReference type="Proteomes" id="UP000438914">
    <property type="component" value="Unassembled WGS sequence"/>
</dbReference>
<dbReference type="AlphaFoldDB" id="A0A7K0KF42"/>
<keyword evidence="3" id="KW-0732">Signal</keyword>
<dbReference type="InterPro" id="IPR011990">
    <property type="entry name" value="TPR-like_helical_dom_sf"/>
</dbReference>
<name>A0A7K0KF42_9BACT</name>
<dbReference type="EMBL" id="VUNG01000016">
    <property type="protein sequence ID" value="MST84552.1"/>
    <property type="molecule type" value="Genomic_DNA"/>
</dbReference>
<dbReference type="InterPro" id="IPR031636">
    <property type="entry name" value="PknG_TPR"/>
</dbReference>
<dbReference type="SMART" id="SM00028">
    <property type="entry name" value="TPR"/>
    <property type="match status" value="3"/>
</dbReference>
<feature type="domain" description="Protein kinase G tetratricopeptide repeat containing" evidence="4">
    <location>
        <begin position="17"/>
        <end position="123"/>
    </location>
</feature>
<gene>
    <name evidence="5" type="ORF">FYJ73_07690</name>
</gene>
<evidence type="ECO:0000256" key="3">
    <source>
        <dbReference type="SAM" id="SignalP"/>
    </source>
</evidence>
<sequence length="226" mass="26279">MNKTFVSLVLSLLLSLSAHAQQDRKALRDSLKLAVEALAYHPDSVDLRLRKAAWNMQLGEWQYAKDEYDWVISRHPDHLAARYYRAYANTQLRRYNFARLDYENVLRVVPGNFDARLGLALLNQKDHHYTEAMDGVNLLIASYPDSATAWAARAGIEKERDMKELAVYDYGEALRREPDNRDWLLARADLLIALHRYNEARKDLDRLVALGVSRGQLRDMYRQTKE</sequence>